<sequence>MYKYYDIGLNLFTPSFPNPKQIIKDAENANICCILTGAQPDDNERVNTFVQSQNVYGTAGIHPHVASQATTADILRIEEIVKNNPKIVAVGECGLDYNRMFSLKEIQISVFKSLIKLAEKLNKPLFLHQRDAEEDFIACFKGHEAICKKAVVHCFTGNREMALKLIDMGFYIGITGWICDERRGDDLRKAVSAIPLNRIMIETDAPYLTPRGFNLPRTNIPQNITYVAKSLAAYMNIPEESLLMHARENTKRFFSI</sequence>
<dbReference type="Proteomes" id="UP000094757">
    <property type="component" value="Chromosome"/>
</dbReference>
<evidence type="ECO:0000313" key="6">
    <source>
        <dbReference type="Proteomes" id="UP000094757"/>
    </source>
</evidence>
<keyword evidence="2 4" id="KW-0378">Hydrolase</keyword>
<dbReference type="PROSITE" id="PS01090">
    <property type="entry name" value="TATD_2"/>
    <property type="match status" value="1"/>
</dbReference>
<organism evidence="4 6">
    <name type="scientific">Dialister pneumosintes</name>
    <dbReference type="NCBI Taxonomy" id="39950"/>
    <lineage>
        <taxon>Bacteria</taxon>
        <taxon>Bacillati</taxon>
        <taxon>Bacillota</taxon>
        <taxon>Negativicutes</taxon>
        <taxon>Veillonellales</taxon>
        <taxon>Veillonellaceae</taxon>
        <taxon>Dialister</taxon>
    </lineage>
</organism>
<proteinExistence type="predicted"/>
<dbReference type="OrthoDB" id="9810005at2"/>
<keyword evidence="7" id="KW-1185">Reference proteome</keyword>
<reference evidence="4" key="2">
    <citation type="submission" date="2016-08" db="EMBL/GenBank/DDBJ databases">
        <authorList>
            <person name="Seilhamer J.J."/>
        </authorList>
    </citation>
    <scope>NUCLEOTIDE SEQUENCE [LARGE SCALE GENOMIC DNA]</scope>
    <source>
        <strain evidence="4">F0677</strain>
    </source>
</reference>
<dbReference type="Proteomes" id="UP000266262">
    <property type="component" value="Unassembled WGS sequence"/>
</dbReference>
<dbReference type="PANTHER" id="PTHR46124:SF2">
    <property type="entry name" value="D-AMINOACYL-TRNA DEACYLASE"/>
    <property type="match status" value="1"/>
</dbReference>
<dbReference type="GO" id="GO:0016788">
    <property type="term" value="F:hydrolase activity, acting on ester bonds"/>
    <property type="evidence" value="ECO:0007669"/>
    <property type="project" value="InterPro"/>
</dbReference>
<feature type="binding site" evidence="3">
    <location>
        <position position="128"/>
    </location>
    <ligand>
        <name>a divalent metal cation</name>
        <dbReference type="ChEBI" id="CHEBI:60240"/>
        <label>2</label>
    </ligand>
</feature>
<dbReference type="SUPFAM" id="SSF51556">
    <property type="entry name" value="Metallo-dependent hydrolases"/>
    <property type="match status" value="1"/>
</dbReference>
<accession>A0A1B3WEK2</accession>
<reference evidence="5 7" key="3">
    <citation type="submission" date="2018-08" db="EMBL/GenBank/DDBJ databases">
        <title>Draft genome sequence of Dialister pneumosintes KCOM 1685.</title>
        <authorList>
            <person name="Kook J.-K."/>
            <person name="Park S.-N."/>
            <person name="Lim Y.K."/>
        </authorList>
    </citation>
    <scope>NUCLEOTIDE SEQUENCE [LARGE SCALE GENOMIC DNA]</scope>
    <source>
        <strain evidence="5 7">KCOM 1685</strain>
    </source>
</reference>
<feature type="binding site" evidence="3">
    <location>
        <position position="204"/>
    </location>
    <ligand>
        <name>a divalent metal cation</name>
        <dbReference type="ChEBI" id="CHEBI:60240"/>
        <label>1</label>
    </ligand>
</feature>
<dbReference type="EMBL" id="CP017037">
    <property type="protein sequence ID" value="AOH39387.1"/>
    <property type="molecule type" value="Genomic_DNA"/>
</dbReference>
<dbReference type="InterPro" id="IPR032466">
    <property type="entry name" value="Metal_Hydrolase"/>
</dbReference>
<dbReference type="InterPro" id="IPR018228">
    <property type="entry name" value="DNase_TatD-rel_CS"/>
</dbReference>
<feature type="binding site" evidence="3">
    <location>
        <position position="153"/>
    </location>
    <ligand>
        <name>a divalent metal cation</name>
        <dbReference type="ChEBI" id="CHEBI:60240"/>
        <label>2</label>
    </ligand>
</feature>
<dbReference type="FunFam" id="3.20.20.140:FF:000005">
    <property type="entry name" value="TatD family hydrolase"/>
    <property type="match status" value="1"/>
</dbReference>
<dbReference type="EMBL" id="QWKU01000001">
    <property type="protein sequence ID" value="RID94716.1"/>
    <property type="molecule type" value="Genomic_DNA"/>
</dbReference>
<dbReference type="CDD" id="cd01310">
    <property type="entry name" value="TatD_DNAse"/>
    <property type="match status" value="1"/>
</dbReference>
<protein>
    <submittedName>
        <fullName evidence="4">Hydrolase TatD</fullName>
    </submittedName>
    <submittedName>
        <fullName evidence="5">TatD family deoxyribonuclease</fullName>
    </submittedName>
</protein>
<gene>
    <name evidence="4" type="ORF">BCB69_05155</name>
    <name evidence="5" type="ORF">DX915_04245</name>
</gene>
<evidence type="ECO:0000256" key="2">
    <source>
        <dbReference type="ARBA" id="ARBA00022801"/>
    </source>
</evidence>
<evidence type="ECO:0000256" key="1">
    <source>
        <dbReference type="ARBA" id="ARBA00022723"/>
    </source>
</evidence>
<dbReference type="InterPro" id="IPR001130">
    <property type="entry name" value="TatD-like"/>
</dbReference>
<evidence type="ECO:0000313" key="4">
    <source>
        <dbReference type="EMBL" id="AOH39387.1"/>
    </source>
</evidence>
<name>A0A1B3WEK2_9FIRM</name>
<keyword evidence="1 3" id="KW-0479">Metal-binding</keyword>
<dbReference type="Gene3D" id="3.20.20.140">
    <property type="entry name" value="Metal-dependent hydrolases"/>
    <property type="match status" value="1"/>
</dbReference>
<dbReference type="GO" id="GO:0046872">
    <property type="term" value="F:metal ion binding"/>
    <property type="evidence" value="ECO:0007669"/>
    <property type="project" value="UniProtKB-KW"/>
</dbReference>
<evidence type="ECO:0000313" key="5">
    <source>
        <dbReference type="EMBL" id="RID94716.1"/>
    </source>
</evidence>
<dbReference type="PIRSF" id="PIRSF005902">
    <property type="entry name" value="DNase_TatD"/>
    <property type="match status" value="1"/>
</dbReference>
<feature type="binding site" evidence="3">
    <location>
        <position position="92"/>
    </location>
    <ligand>
        <name>a divalent metal cation</name>
        <dbReference type="ChEBI" id="CHEBI:60240"/>
        <label>1</label>
    </ligand>
</feature>
<dbReference type="PROSITE" id="PS01091">
    <property type="entry name" value="TATD_3"/>
    <property type="match status" value="1"/>
</dbReference>
<dbReference type="Pfam" id="PF01026">
    <property type="entry name" value="TatD_DNase"/>
    <property type="match status" value="1"/>
</dbReference>
<reference evidence="6" key="1">
    <citation type="submission" date="2016-08" db="EMBL/GenBank/DDBJ databases">
        <authorList>
            <person name="Holder M.E."/>
            <person name="Ajami N.J."/>
            <person name="Petrosino J.F."/>
        </authorList>
    </citation>
    <scope>NUCLEOTIDE SEQUENCE [LARGE SCALE GENOMIC DNA]</scope>
    <source>
        <strain evidence="6">F0677</strain>
    </source>
</reference>
<dbReference type="RefSeq" id="WP_022513233.1">
    <property type="nucleotide sequence ID" value="NZ_CP017037.1"/>
</dbReference>
<dbReference type="AlphaFoldDB" id="A0A1B3WEK2"/>
<dbReference type="PANTHER" id="PTHR46124">
    <property type="entry name" value="D-AMINOACYL-TRNA DEACYLASE"/>
    <property type="match status" value="1"/>
</dbReference>
<evidence type="ECO:0000313" key="7">
    <source>
        <dbReference type="Proteomes" id="UP000266262"/>
    </source>
</evidence>
<evidence type="ECO:0000256" key="3">
    <source>
        <dbReference type="PIRSR" id="PIRSR005902-1"/>
    </source>
</evidence>
<dbReference type="KEGG" id="dpn:BCB69_05155"/>